<dbReference type="PANTHER" id="PTHR11070:SF45">
    <property type="entry name" value="DNA 3'-5' HELICASE"/>
    <property type="match status" value="1"/>
</dbReference>
<evidence type="ECO:0000256" key="8">
    <source>
        <dbReference type="ARBA" id="ARBA00048988"/>
    </source>
</evidence>
<keyword evidence="4 9" id="KW-0067">ATP-binding</keyword>
<comment type="catalytic activity">
    <reaction evidence="6">
        <text>Couples ATP hydrolysis with the unwinding of duplex DNA by translocating in the 3'-5' direction.</text>
        <dbReference type="EC" id="5.6.2.4"/>
    </reaction>
</comment>
<proteinExistence type="predicted"/>
<dbReference type="AlphaFoldDB" id="A0A552WXR1"/>
<comment type="caution">
    <text evidence="12">The sequence shown here is derived from an EMBL/GenBank/DDBJ whole genome shotgun (WGS) entry which is preliminary data.</text>
</comment>
<evidence type="ECO:0000256" key="7">
    <source>
        <dbReference type="ARBA" id="ARBA00034808"/>
    </source>
</evidence>
<dbReference type="GO" id="GO:0016887">
    <property type="term" value="F:ATP hydrolysis activity"/>
    <property type="evidence" value="ECO:0007669"/>
    <property type="project" value="RHEA"/>
</dbReference>
<evidence type="ECO:0000259" key="11">
    <source>
        <dbReference type="PROSITE" id="PS51198"/>
    </source>
</evidence>
<feature type="compositionally biased region" description="Polar residues" evidence="10">
    <location>
        <begin position="113"/>
        <end position="125"/>
    </location>
</feature>
<evidence type="ECO:0000256" key="6">
    <source>
        <dbReference type="ARBA" id="ARBA00034617"/>
    </source>
</evidence>
<dbReference type="Pfam" id="PF00580">
    <property type="entry name" value="UvrD-helicase"/>
    <property type="match status" value="1"/>
</dbReference>
<keyword evidence="3 9" id="KW-0347">Helicase</keyword>
<dbReference type="EMBL" id="VJXR01000002">
    <property type="protein sequence ID" value="TRW47456.1"/>
    <property type="molecule type" value="Genomic_DNA"/>
</dbReference>
<dbReference type="InterPro" id="IPR014016">
    <property type="entry name" value="UvrD-like_ATP-bd"/>
</dbReference>
<keyword evidence="1 9" id="KW-0547">Nucleotide-binding</keyword>
<dbReference type="InterPro" id="IPR014017">
    <property type="entry name" value="DNA_helicase_UvrD-like_C"/>
</dbReference>
<dbReference type="GO" id="GO:0005829">
    <property type="term" value="C:cytosol"/>
    <property type="evidence" value="ECO:0007669"/>
    <property type="project" value="TreeGrafter"/>
</dbReference>
<dbReference type="InterPro" id="IPR000212">
    <property type="entry name" value="DNA_helicase_UvrD/REP"/>
</dbReference>
<gene>
    <name evidence="12" type="ORF">FJ693_01265</name>
</gene>
<dbReference type="SUPFAM" id="SSF52540">
    <property type="entry name" value="P-loop containing nucleoside triphosphate hydrolases"/>
    <property type="match status" value="1"/>
</dbReference>
<feature type="region of interest" description="Disordered" evidence="10">
    <location>
        <begin position="112"/>
        <end position="162"/>
    </location>
</feature>
<organism evidence="12 13">
    <name type="scientific">Georgenia yuyongxinii</name>
    <dbReference type="NCBI Taxonomy" id="2589797"/>
    <lineage>
        <taxon>Bacteria</taxon>
        <taxon>Bacillati</taxon>
        <taxon>Actinomycetota</taxon>
        <taxon>Actinomycetes</taxon>
        <taxon>Micrococcales</taxon>
        <taxon>Bogoriellaceae</taxon>
        <taxon>Georgenia</taxon>
    </lineage>
</organism>
<comment type="catalytic activity">
    <reaction evidence="8">
        <text>ATP + H2O = ADP + phosphate + H(+)</text>
        <dbReference type="Rhea" id="RHEA:13065"/>
        <dbReference type="ChEBI" id="CHEBI:15377"/>
        <dbReference type="ChEBI" id="CHEBI:15378"/>
        <dbReference type="ChEBI" id="CHEBI:30616"/>
        <dbReference type="ChEBI" id="CHEBI:43474"/>
        <dbReference type="ChEBI" id="CHEBI:456216"/>
        <dbReference type="EC" id="5.6.2.4"/>
    </reaction>
</comment>
<evidence type="ECO:0000256" key="3">
    <source>
        <dbReference type="ARBA" id="ARBA00022806"/>
    </source>
</evidence>
<feature type="domain" description="UvrD-like helicase ATP-binding" evidence="11">
    <location>
        <begin position="285"/>
        <end position="587"/>
    </location>
</feature>
<dbReference type="GO" id="GO:0005524">
    <property type="term" value="F:ATP binding"/>
    <property type="evidence" value="ECO:0007669"/>
    <property type="project" value="UniProtKB-UniRule"/>
</dbReference>
<dbReference type="PANTHER" id="PTHR11070">
    <property type="entry name" value="UVRD / RECB / PCRA DNA HELICASE FAMILY MEMBER"/>
    <property type="match status" value="1"/>
</dbReference>
<evidence type="ECO:0000256" key="5">
    <source>
        <dbReference type="ARBA" id="ARBA00023235"/>
    </source>
</evidence>
<dbReference type="RefSeq" id="WP_143416731.1">
    <property type="nucleotide sequence ID" value="NZ_VJXR01000002.1"/>
</dbReference>
<protein>
    <recommendedName>
        <fullName evidence="7">DNA 3'-5' helicase</fullName>
        <ecNumber evidence="7">5.6.2.4</ecNumber>
    </recommendedName>
</protein>
<name>A0A552WXR1_9MICO</name>
<dbReference type="GO" id="GO:0000725">
    <property type="term" value="P:recombinational repair"/>
    <property type="evidence" value="ECO:0007669"/>
    <property type="project" value="TreeGrafter"/>
</dbReference>
<dbReference type="Gene3D" id="3.40.50.300">
    <property type="entry name" value="P-loop containing nucleotide triphosphate hydrolases"/>
    <property type="match status" value="2"/>
</dbReference>
<reference evidence="12 13" key="1">
    <citation type="submission" date="2019-07" db="EMBL/GenBank/DDBJ databases">
        <title>Georgenia wutianyii sp. nov. and Georgenia *** sp. nov. isolated from plateau pika (Ochotona curzoniae) in the Qinghai-Tibet plateau of China.</title>
        <authorList>
            <person name="Tian Z."/>
        </authorList>
    </citation>
    <scope>NUCLEOTIDE SEQUENCE [LARGE SCALE GENOMIC DNA]</scope>
    <source>
        <strain evidence="12 13">Z446</strain>
    </source>
</reference>
<keyword evidence="13" id="KW-1185">Reference proteome</keyword>
<dbReference type="Pfam" id="PF13361">
    <property type="entry name" value="UvrD_C"/>
    <property type="match status" value="1"/>
</dbReference>
<dbReference type="GO" id="GO:0043138">
    <property type="term" value="F:3'-5' DNA helicase activity"/>
    <property type="evidence" value="ECO:0007669"/>
    <property type="project" value="UniProtKB-EC"/>
</dbReference>
<evidence type="ECO:0000256" key="1">
    <source>
        <dbReference type="ARBA" id="ARBA00022741"/>
    </source>
</evidence>
<feature type="binding site" evidence="9">
    <location>
        <begin position="306"/>
        <end position="313"/>
    </location>
    <ligand>
        <name>ATP</name>
        <dbReference type="ChEBI" id="CHEBI:30616"/>
    </ligand>
</feature>
<evidence type="ECO:0000256" key="2">
    <source>
        <dbReference type="ARBA" id="ARBA00022801"/>
    </source>
</evidence>
<dbReference type="EC" id="5.6.2.4" evidence="7"/>
<dbReference type="InterPro" id="IPR027417">
    <property type="entry name" value="P-loop_NTPase"/>
</dbReference>
<evidence type="ECO:0000256" key="10">
    <source>
        <dbReference type="SAM" id="MobiDB-lite"/>
    </source>
</evidence>
<dbReference type="Proteomes" id="UP000318693">
    <property type="component" value="Unassembled WGS sequence"/>
</dbReference>
<evidence type="ECO:0000313" key="13">
    <source>
        <dbReference type="Proteomes" id="UP000318693"/>
    </source>
</evidence>
<evidence type="ECO:0000256" key="9">
    <source>
        <dbReference type="PROSITE-ProRule" id="PRU00560"/>
    </source>
</evidence>
<sequence length="766" mass="84164">MPQIVMGPNQTGKVDPSVKKAAYTFLEKLAENDAVPGLHIEPINGSADRRVRTGRVNDFWRAVLFKIQGQADEAHYVYVGVLPHDDAITFAKKTRLKVNPVNGIAELVMATEPQPSTNYSQTPPAQEQAEARATDTHSGTTGLDLAPDIPPAQARPTDSRPAPAEPLLAQHRVTLDDLLDLGVDKELAEAAQRMTTDDELLAHVERGPEWQALALIDLAGGKPLEDVRATLGIGKVALQGETETDEELLRALQHDASQLEFAFIENDEELRKAIEEDDFAAWRVFLHPEQRRYATTSYKGAFRLSGGAGTGKTVVLLHRARHLARQTPDASILLTTFNKVLAESLQIDLRRLDPTLRIAERLGDPGIYVAGVDSAVSSVIRRAGDAVSTSGALSSVLGERSAAIRDRTSEDSAWRDAISAVGGDLPPEVRSVAFFQAEYTMVVLPHRITNEAGYLKARRPGRGVALDRKKRQAVWKVVAAYRARAAVEGSVDYDELASVAAAYLETLPGGTVDHVLVDEGQDLTPSKWQFLRAVVAEGENDLFIAEDSHQRIYGQRVILGQYGIRIVGRSRRLTLNYRTTEQNLRYAIKVLEGAGYVDMESAEENSSLYRSARRGPEPDLVAANSLSDGLDRVAATVNEWIHEGVAPETIGLLVRDRQSAQELVHGLDERGVEVRVVDGNKAVRKGSPLAMTMHRAKGMEFSRLVLFDVSKDRIPAHYAVDKLSEGDRDDALLRERSLLYVAATRARDKLVVVWRGMPSELLPSMR</sequence>
<dbReference type="GO" id="GO:0003677">
    <property type="term" value="F:DNA binding"/>
    <property type="evidence" value="ECO:0007669"/>
    <property type="project" value="InterPro"/>
</dbReference>
<accession>A0A552WXR1</accession>
<keyword evidence="2 9" id="KW-0378">Hydrolase</keyword>
<evidence type="ECO:0000313" key="12">
    <source>
        <dbReference type="EMBL" id="TRW47456.1"/>
    </source>
</evidence>
<evidence type="ECO:0000256" key="4">
    <source>
        <dbReference type="ARBA" id="ARBA00022840"/>
    </source>
</evidence>
<dbReference type="PROSITE" id="PS51198">
    <property type="entry name" value="UVRD_HELICASE_ATP_BIND"/>
    <property type="match status" value="1"/>
</dbReference>
<keyword evidence="5" id="KW-0413">Isomerase</keyword>